<evidence type="ECO:0000313" key="1">
    <source>
        <dbReference type="EMBL" id="MDT0465157.1"/>
    </source>
</evidence>
<dbReference type="EMBL" id="JAVREY010000021">
    <property type="protein sequence ID" value="MDT0465157.1"/>
    <property type="molecule type" value="Genomic_DNA"/>
</dbReference>
<organism evidence="1 2">
    <name type="scientific">Streptomyces gibsoniae</name>
    <dbReference type="NCBI Taxonomy" id="3075529"/>
    <lineage>
        <taxon>Bacteria</taxon>
        <taxon>Bacillati</taxon>
        <taxon>Actinomycetota</taxon>
        <taxon>Actinomycetes</taxon>
        <taxon>Kitasatosporales</taxon>
        <taxon>Streptomycetaceae</taxon>
        <taxon>Streptomyces</taxon>
    </lineage>
</organism>
<reference evidence="2" key="1">
    <citation type="submission" date="2023-07" db="EMBL/GenBank/DDBJ databases">
        <title>30 novel species of actinomycetes from the DSMZ collection.</title>
        <authorList>
            <person name="Nouioui I."/>
        </authorList>
    </citation>
    <scope>NUCLEOTIDE SEQUENCE [LARGE SCALE GENOMIC DNA]</scope>
    <source>
        <strain evidence="2">DSM 41699</strain>
    </source>
</reference>
<protein>
    <recommendedName>
        <fullName evidence="3">Transposase</fullName>
    </recommendedName>
</protein>
<keyword evidence="2" id="KW-1185">Reference proteome</keyword>
<evidence type="ECO:0008006" key="3">
    <source>
        <dbReference type="Google" id="ProtNLM"/>
    </source>
</evidence>
<gene>
    <name evidence="1" type="ORF">RM764_19455</name>
</gene>
<comment type="caution">
    <text evidence="1">The sequence shown here is derived from an EMBL/GenBank/DDBJ whole genome shotgun (WGS) entry which is preliminary data.</text>
</comment>
<dbReference type="RefSeq" id="WP_311696648.1">
    <property type="nucleotide sequence ID" value="NZ_JAVREY010000021.1"/>
</dbReference>
<sequence length="77" mass="8518">MRIGSECFLQPQSRQVIGFADYRQHATGADPGLLVCDSRLATYTVLDELTARGIRWLTLRQCGRSELARLVALPPSA</sequence>
<evidence type="ECO:0000313" key="2">
    <source>
        <dbReference type="Proteomes" id="UP001183809"/>
    </source>
</evidence>
<proteinExistence type="predicted"/>
<dbReference type="Proteomes" id="UP001183809">
    <property type="component" value="Unassembled WGS sequence"/>
</dbReference>
<name>A0ABU2TW14_9ACTN</name>
<accession>A0ABU2TW14</accession>